<evidence type="ECO:0000313" key="3">
    <source>
        <dbReference type="EMBL" id="PWK52727.1"/>
    </source>
</evidence>
<keyword evidence="2" id="KW-0732">Signal</keyword>
<dbReference type="AlphaFoldDB" id="A0A316GDJ7"/>
<organism evidence="3 4">
    <name type="scientific">Silicimonas algicola</name>
    <dbReference type="NCBI Taxonomy" id="1826607"/>
    <lineage>
        <taxon>Bacteria</taxon>
        <taxon>Pseudomonadati</taxon>
        <taxon>Pseudomonadota</taxon>
        <taxon>Alphaproteobacteria</taxon>
        <taxon>Rhodobacterales</taxon>
        <taxon>Paracoccaceae</taxon>
    </lineage>
</organism>
<protein>
    <recommendedName>
        <fullName evidence="5">PRC-barrel domain protein</fullName>
    </recommendedName>
</protein>
<evidence type="ECO:0000256" key="2">
    <source>
        <dbReference type="SAM" id="SignalP"/>
    </source>
</evidence>
<gene>
    <name evidence="3" type="ORF">C8D95_1154</name>
</gene>
<dbReference type="Gene3D" id="2.30.30.240">
    <property type="entry name" value="PRC-barrel domain"/>
    <property type="match status" value="1"/>
</dbReference>
<reference evidence="3 4" key="1">
    <citation type="submission" date="2018-05" db="EMBL/GenBank/DDBJ databases">
        <title>Genomic Encyclopedia of Type Strains, Phase IV (KMG-IV): sequencing the most valuable type-strain genomes for metagenomic binning, comparative biology and taxonomic classification.</title>
        <authorList>
            <person name="Goeker M."/>
        </authorList>
    </citation>
    <scope>NUCLEOTIDE SEQUENCE [LARGE SCALE GENOMIC DNA]</scope>
    <source>
        <strain evidence="3 4">DSM 103371</strain>
    </source>
</reference>
<dbReference type="Proteomes" id="UP000245390">
    <property type="component" value="Unassembled WGS sequence"/>
</dbReference>
<dbReference type="SUPFAM" id="SSF50346">
    <property type="entry name" value="PRC-barrel domain"/>
    <property type="match status" value="1"/>
</dbReference>
<name>A0A316GDJ7_9RHOB</name>
<feature type="chain" id="PRO_5016281602" description="PRC-barrel domain protein" evidence="2">
    <location>
        <begin position="28"/>
        <end position="453"/>
    </location>
</feature>
<sequence length="453" mass="48543">MSTTATGIRSLLLSTVLTAPFVMTAHAQGIQINEEALVGKSDACLELAELVQDRQEPIEAVQTQEIVDAINEDRAEVCVTLGEEIVMATQAGETTEETERLSEEVNLSEEATIEGEAVVSVPEPEVDVQVPAPNVRVTEQQPQISITQDPAQIELTQAEPQITVEIPEIIVRVDIPAPQVYVLRQDPQVRVTSADPQVEVSQGEPRISVRQADPELDIDLGVDAGEAPTEQTSVADAGEQNEGQEAVGGDVSVAGTEPQVEIVQAEGQPQMTYETGEPALSYESAEPRISVLMAEQPQIEVQQSGEATVILETPEEREQRRQQQQANASQQDPGQQVAQNDQAGAQGQMSTGSGAVMTVGEIMDMEVVTADGEELGAPEALIDVNGETSLVVEDGGFLGLGANAVPVRLSRVTIRDGQIVLENMTEDDIEAASNFQYDENVRLPEDQRIQVGG</sequence>
<proteinExistence type="predicted"/>
<dbReference type="OrthoDB" id="7851955at2"/>
<evidence type="ECO:0008006" key="5">
    <source>
        <dbReference type="Google" id="ProtNLM"/>
    </source>
</evidence>
<feature type="compositionally biased region" description="Polar residues" evidence="1">
    <location>
        <begin position="326"/>
        <end position="352"/>
    </location>
</feature>
<keyword evidence="4" id="KW-1185">Reference proteome</keyword>
<feature type="region of interest" description="Disordered" evidence="1">
    <location>
        <begin position="315"/>
        <end position="352"/>
    </location>
</feature>
<feature type="signal peptide" evidence="2">
    <location>
        <begin position="1"/>
        <end position="27"/>
    </location>
</feature>
<dbReference type="InterPro" id="IPR011033">
    <property type="entry name" value="PRC_barrel-like_sf"/>
</dbReference>
<comment type="caution">
    <text evidence="3">The sequence shown here is derived from an EMBL/GenBank/DDBJ whole genome shotgun (WGS) entry which is preliminary data.</text>
</comment>
<accession>A0A316GDJ7</accession>
<dbReference type="KEGG" id="salo:EF888_10775"/>
<dbReference type="EMBL" id="QGGV01000015">
    <property type="protein sequence ID" value="PWK52727.1"/>
    <property type="molecule type" value="Genomic_DNA"/>
</dbReference>
<evidence type="ECO:0000256" key="1">
    <source>
        <dbReference type="SAM" id="MobiDB-lite"/>
    </source>
</evidence>
<evidence type="ECO:0000313" key="4">
    <source>
        <dbReference type="Proteomes" id="UP000245390"/>
    </source>
</evidence>